<dbReference type="AlphaFoldDB" id="A0A0U5A7I9"/>
<evidence type="ECO:0000256" key="8">
    <source>
        <dbReference type="ARBA" id="ARBA00023170"/>
    </source>
</evidence>
<keyword evidence="8 11" id="KW-0675">Receptor</keyword>
<protein>
    <submittedName>
        <fullName evidence="11">Putative odorant receptor 2</fullName>
    </submittedName>
</protein>
<dbReference type="PANTHER" id="PTHR21137:SF35">
    <property type="entry name" value="ODORANT RECEPTOR 19A-RELATED"/>
    <property type="match status" value="1"/>
</dbReference>
<name>A0A0U5A7I9_9NEOP</name>
<evidence type="ECO:0000313" key="11">
    <source>
        <dbReference type="EMBL" id="BAU20229.1"/>
    </source>
</evidence>
<dbReference type="GO" id="GO:0007165">
    <property type="term" value="P:signal transduction"/>
    <property type="evidence" value="ECO:0007669"/>
    <property type="project" value="UniProtKB-KW"/>
</dbReference>
<keyword evidence="6 10" id="KW-1133">Transmembrane helix</keyword>
<keyword evidence="4 10" id="KW-0812">Transmembrane</keyword>
<feature type="transmembrane region" description="Helical" evidence="10">
    <location>
        <begin position="21"/>
        <end position="46"/>
    </location>
</feature>
<evidence type="ECO:0000256" key="3">
    <source>
        <dbReference type="ARBA" id="ARBA00022606"/>
    </source>
</evidence>
<comment type="subcellular location">
    <subcellularLocation>
        <location evidence="1">Cell membrane</location>
        <topology evidence="1">Multi-pass membrane protein</topology>
    </subcellularLocation>
</comment>
<organism evidence="11">
    <name type="scientific">Reticulitermes speratus</name>
    <dbReference type="NCBI Taxonomy" id="60591"/>
    <lineage>
        <taxon>Eukaryota</taxon>
        <taxon>Metazoa</taxon>
        <taxon>Ecdysozoa</taxon>
        <taxon>Arthropoda</taxon>
        <taxon>Hexapoda</taxon>
        <taxon>Insecta</taxon>
        <taxon>Pterygota</taxon>
        <taxon>Neoptera</taxon>
        <taxon>Polyneoptera</taxon>
        <taxon>Dictyoptera</taxon>
        <taxon>Blattodea</taxon>
        <taxon>Blattoidea</taxon>
        <taxon>Termitoidae</taxon>
        <taxon>Rhinotermitidae</taxon>
        <taxon>Reticulitermes</taxon>
        <taxon>Frontotermes</taxon>
    </lineage>
</organism>
<evidence type="ECO:0000256" key="9">
    <source>
        <dbReference type="ARBA" id="ARBA00023224"/>
    </source>
</evidence>
<dbReference type="EMBL" id="FX982903">
    <property type="protein sequence ID" value="BAU20229.1"/>
    <property type="molecule type" value="mRNA"/>
</dbReference>
<evidence type="ECO:0000256" key="1">
    <source>
        <dbReference type="ARBA" id="ARBA00004651"/>
    </source>
</evidence>
<dbReference type="InterPro" id="IPR004117">
    <property type="entry name" value="7tm6_olfct_rcpt"/>
</dbReference>
<dbReference type="PANTHER" id="PTHR21137">
    <property type="entry name" value="ODORANT RECEPTOR"/>
    <property type="match status" value="1"/>
</dbReference>
<dbReference type="GO" id="GO:0005886">
    <property type="term" value="C:plasma membrane"/>
    <property type="evidence" value="ECO:0007669"/>
    <property type="project" value="UniProtKB-SubCell"/>
</dbReference>
<keyword evidence="5" id="KW-0552">Olfaction</keyword>
<evidence type="ECO:0000256" key="5">
    <source>
        <dbReference type="ARBA" id="ARBA00022725"/>
    </source>
</evidence>
<evidence type="ECO:0000256" key="7">
    <source>
        <dbReference type="ARBA" id="ARBA00023136"/>
    </source>
</evidence>
<dbReference type="Pfam" id="PF02949">
    <property type="entry name" value="7tm_6"/>
    <property type="match status" value="1"/>
</dbReference>
<gene>
    <name evidence="11" type="primary">RsOr2</name>
</gene>
<proteinExistence type="evidence at transcript level"/>
<keyword evidence="2" id="KW-1003">Cell membrane</keyword>
<dbReference type="GO" id="GO:0005549">
    <property type="term" value="F:odorant binding"/>
    <property type="evidence" value="ECO:0007669"/>
    <property type="project" value="InterPro"/>
</dbReference>
<accession>A0A0U5A7I9</accession>
<sequence length="153" mass="17497">MFQIPTLGHLFHRYVADVNKCFSTMFFLLFLTASILLCLLGFQVIVMQPKGLMFARVVLHSLCTVFELAFFCWFGSDVMHKSENVYQAAYGCEWQNHSKGLKQLICMMIMRAQCPVAVQAGFFGDLCLPTYSSLMTNAYSYMALLRNLQEDEV</sequence>
<keyword evidence="7 10" id="KW-0472">Membrane</keyword>
<evidence type="ECO:0000256" key="10">
    <source>
        <dbReference type="SAM" id="Phobius"/>
    </source>
</evidence>
<reference evidence="11" key="1">
    <citation type="journal article" date="2016" name="PLoS ONE">
        <title>Caste-Specific and Sex-Specific Expression of Chemoreceptor Genes in a Termite.</title>
        <authorList>
            <person name="Mitaka Y."/>
            <person name="Kobayashi K."/>
            <person name="Mikheyev A."/>
            <person name="Tin M.M.Y."/>
            <person name="Watanabe Y."/>
            <person name="Matsuura K."/>
        </authorList>
    </citation>
    <scope>NUCLEOTIDE SEQUENCE</scope>
</reference>
<dbReference type="GO" id="GO:0004984">
    <property type="term" value="F:olfactory receptor activity"/>
    <property type="evidence" value="ECO:0007669"/>
    <property type="project" value="InterPro"/>
</dbReference>
<keyword evidence="9" id="KW-0807">Transducer</keyword>
<feature type="transmembrane region" description="Helical" evidence="10">
    <location>
        <begin position="52"/>
        <end position="74"/>
    </location>
</feature>
<evidence type="ECO:0000256" key="6">
    <source>
        <dbReference type="ARBA" id="ARBA00022989"/>
    </source>
</evidence>
<evidence type="ECO:0000256" key="4">
    <source>
        <dbReference type="ARBA" id="ARBA00022692"/>
    </source>
</evidence>
<keyword evidence="3" id="KW-0716">Sensory transduction</keyword>
<evidence type="ECO:0000256" key="2">
    <source>
        <dbReference type="ARBA" id="ARBA00022475"/>
    </source>
</evidence>